<evidence type="ECO:0000256" key="13">
    <source>
        <dbReference type="ARBA" id="ARBA00022777"/>
    </source>
</evidence>
<organism evidence="20 21">
    <name type="scientific">Clostridium thermobutyricum</name>
    <dbReference type="NCBI Taxonomy" id="29372"/>
    <lineage>
        <taxon>Bacteria</taxon>
        <taxon>Bacillati</taxon>
        <taxon>Bacillota</taxon>
        <taxon>Clostridia</taxon>
        <taxon>Eubacteriales</taxon>
        <taxon>Clostridiaceae</taxon>
        <taxon>Clostridium</taxon>
    </lineage>
</organism>
<dbReference type="PIRSF" id="PIRSF006135">
    <property type="entry name" value="CobU"/>
    <property type="match status" value="1"/>
</dbReference>
<dbReference type="Gene3D" id="3.40.50.300">
    <property type="entry name" value="P-loop containing nucleotide triphosphate hydrolases"/>
    <property type="match status" value="1"/>
</dbReference>
<feature type="binding site" evidence="19">
    <location>
        <position position="84"/>
    </location>
    <ligand>
        <name>GTP</name>
        <dbReference type="ChEBI" id="CHEBI:37565"/>
    </ligand>
</feature>
<dbReference type="UniPathway" id="UPA00148">
    <property type="reaction ID" value="UER00236"/>
</dbReference>
<evidence type="ECO:0000256" key="5">
    <source>
        <dbReference type="ARBA" id="ARBA00004692"/>
    </source>
</evidence>
<feature type="binding site" evidence="19">
    <location>
        <begin position="51"/>
        <end position="54"/>
    </location>
    <ligand>
        <name>GTP</name>
        <dbReference type="ChEBI" id="CHEBI:37565"/>
    </ligand>
</feature>
<evidence type="ECO:0000256" key="19">
    <source>
        <dbReference type="PIRSR" id="PIRSR006135-2"/>
    </source>
</evidence>
<dbReference type="GO" id="GO:0005524">
    <property type="term" value="F:ATP binding"/>
    <property type="evidence" value="ECO:0007669"/>
    <property type="project" value="UniProtKB-KW"/>
</dbReference>
<keyword evidence="15 19" id="KW-0342">GTP-binding</keyword>
<keyword evidence="13" id="KW-0418">Kinase</keyword>
<keyword evidence="11" id="KW-0808">Transferase</keyword>
<evidence type="ECO:0000256" key="18">
    <source>
        <dbReference type="PIRSR" id="PIRSR006135-1"/>
    </source>
</evidence>
<evidence type="ECO:0000256" key="16">
    <source>
        <dbReference type="ARBA" id="ARBA00029570"/>
    </source>
</evidence>
<evidence type="ECO:0000256" key="7">
    <source>
        <dbReference type="ARBA" id="ARBA00007490"/>
    </source>
</evidence>
<dbReference type="Proteomes" id="UP000013097">
    <property type="component" value="Unassembled WGS sequence"/>
</dbReference>
<evidence type="ECO:0000256" key="1">
    <source>
        <dbReference type="ARBA" id="ARBA00000312"/>
    </source>
</evidence>
<feature type="binding site" evidence="19">
    <location>
        <position position="63"/>
    </location>
    <ligand>
        <name>GTP</name>
        <dbReference type="ChEBI" id="CHEBI:37565"/>
    </ligand>
</feature>
<protein>
    <recommendedName>
        <fullName evidence="16">Adenosylcobinamide kinase</fullName>
        <ecNumber evidence="8">2.7.1.156</ecNumber>
        <ecNumber evidence="9">2.7.7.62</ecNumber>
    </recommendedName>
    <alternativeName>
        <fullName evidence="17">Adenosylcobinamide-phosphate guanylyltransferase</fullName>
    </alternativeName>
</protein>
<evidence type="ECO:0000256" key="11">
    <source>
        <dbReference type="ARBA" id="ARBA00022679"/>
    </source>
</evidence>
<feature type="active site" description="GMP-histidine intermediate" evidence="18">
    <location>
        <position position="50"/>
    </location>
</feature>
<dbReference type="GO" id="GO:0008820">
    <property type="term" value="F:cobinamide phosphate guanylyltransferase activity"/>
    <property type="evidence" value="ECO:0007669"/>
    <property type="project" value="UniProtKB-EC"/>
</dbReference>
<evidence type="ECO:0000256" key="8">
    <source>
        <dbReference type="ARBA" id="ARBA00012016"/>
    </source>
</evidence>
<dbReference type="Pfam" id="PF02283">
    <property type="entry name" value="CobU"/>
    <property type="match status" value="1"/>
</dbReference>
<dbReference type="InterPro" id="IPR003203">
    <property type="entry name" value="CobU/CobP"/>
</dbReference>
<dbReference type="eggNOG" id="COG2087">
    <property type="taxonomic scope" value="Bacteria"/>
</dbReference>
<dbReference type="PANTHER" id="PTHR34848">
    <property type="match status" value="1"/>
</dbReference>
<dbReference type="GO" id="GO:0005525">
    <property type="term" value="F:GTP binding"/>
    <property type="evidence" value="ECO:0007669"/>
    <property type="project" value="UniProtKB-KW"/>
</dbReference>
<evidence type="ECO:0000256" key="10">
    <source>
        <dbReference type="ARBA" id="ARBA00022573"/>
    </source>
</evidence>
<evidence type="ECO:0000256" key="6">
    <source>
        <dbReference type="ARBA" id="ARBA00005159"/>
    </source>
</evidence>
<comment type="pathway">
    <text evidence="5">Cofactor biosynthesis; adenosylcobalamin biosynthesis; adenosylcobalamin from cob(II)yrinate a,c-diamide: step 6/7.</text>
</comment>
<feature type="binding site" evidence="19">
    <location>
        <begin position="7"/>
        <end position="14"/>
    </location>
    <ligand>
        <name>GTP</name>
        <dbReference type="ChEBI" id="CHEBI:37565"/>
    </ligand>
</feature>
<dbReference type="EMBL" id="AGYT01000007">
    <property type="protein sequence ID" value="ENZ03575.1"/>
    <property type="molecule type" value="Genomic_DNA"/>
</dbReference>
<dbReference type="GO" id="GO:0043752">
    <property type="term" value="F:adenosylcobinamide kinase activity"/>
    <property type="evidence" value="ECO:0007669"/>
    <property type="project" value="UniProtKB-EC"/>
</dbReference>
<comment type="pathway">
    <text evidence="6">Cofactor biosynthesis; adenosylcobalamin biosynthesis; adenosylcobalamin from cob(II)yrinate a,c-diamide: step 5/7.</text>
</comment>
<evidence type="ECO:0000256" key="14">
    <source>
        <dbReference type="ARBA" id="ARBA00022840"/>
    </source>
</evidence>
<evidence type="ECO:0000256" key="17">
    <source>
        <dbReference type="ARBA" id="ARBA00030571"/>
    </source>
</evidence>
<accession>N9WL22</accession>
<evidence type="ECO:0000256" key="12">
    <source>
        <dbReference type="ARBA" id="ARBA00022741"/>
    </source>
</evidence>
<evidence type="ECO:0000256" key="4">
    <source>
        <dbReference type="ARBA" id="ARBA00003889"/>
    </source>
</evidence>
<dbReference type="HOGENOM" id="CLU_094161_1_0_9"/>
<dbReference type="PANTHER" id="PTHR34848:SF1">
    <property type="entry name" value="BIFUNCTIONAL ADENOSYLCOBALAMIN BIOSYNTHESIS PROTEIN COBU"/>
    <property type="match status" value="1"/>
</dbReference>
<sequence>MIIFICGGSKSGKSALGESFSKNLHKEGELIYLATMKPTGEEDLKRIENHKKDREGTNFLVFEVLEDIEKAEEFIKETDTVLLDSITSLLANEMFKEKIIFNSEEKIIKGVKELSKKAKNLVIVSDYIFNDSIVYDSITESYRKSLGIINCNIAKLSDVAIEASYSLMSIYKGEEILKNEGLI</sequence>
<dbReference type="SUPFAM" id="SSF52540">
    <property type="entry name" value="P-loop containing nucleoside triphosphate hydrolases"/>
    <property type="match status" value="1"/>
</dbReference>
<dbReference type="PATRIC" id="fig|999411.4.peg.739"/>
<comment type="function">
    <text evidence="4">Catalyzes ATP-dependent phosphorylation of adenosylcobinamide and addition of GMP to adenosylcobinamide phosphate.</text>
</comment>
<comment type="caution">
    <text evidence="20">The sequence shown here is derived from an EMBL/GenBank/DDBJ whole genome shotgun (WGS) entry which is preliminary data.</text>
</comment>
<proteinExistence type="inferred from homology"/>
<dbReference type="AlphaFoldDB" id="N9WL22"/>
<keyword evidence="21" id="KW-1185">Reference proteome</keyword>
<name>N9WL22_9CLOT</name>
<gene>
    <name evidence="20" type="ORF">HMPREF1092_00762</name>
</gene>
<dbReference type="GO" id="GO:0009236">
    <property type="term" value="P:cobalamin biosynthetic process"/>
    <property type="evidence" value="ECO:0007669"/>
    <property type="project" value="UniProtKB-UniPathway"/>
</dbReference>
<dbReference type="EC" id="2.7.1.156" evidence="8"/>
<evidence type="ECO:0000256" key="9">
    <source>
        <dbReference type="ARBA" id="ARBA00012523"/>
    </source>
</evidence>
<reference evidence="20 21" key="1">
    <citation type="submission" date="2013-01" db="EMBL/GenBank/DDBJ databases">
        <title>The Genome Sequence of Clostridium colicanis 209318.</title>
        <authorList>
            <consortium name="The Broad Institute Genome Sequencing Platform"/>
            <person name="Earl A."/>
            <person name="Ward D."/>
            <person name="Feldgarden M."/>
            <person name="Gevers D."/>
            <person name="Courvalin P."/>
            <person name="Lambert T."/>
            <person name="Walker B."/>
            <person name="Young S.K."/>
            <person name="Zeng Q."/>
            <person name="Gargeya S."/>
            <person name="Fitzgerald M."/>
            <person name="Haas B."/>
            <person name="Abouelleil A."/>
            <person name="Alvarado L."/>
            <person name="Arachchi H.M."/>
            <person name="Berlin A.M."/>
            <person name="Chapman S.B."/>
            <person name="Dewar J."/>
            <person name="Goldberg J."/>
            <person name="Griggs A."/>
            <person name="Gujja S."/>
            <person name="Hansen M."/>
            <person name="Howarth C."/>
            <person name="Imamovic A."/>
            <person name="Larimer J."/>
            <person name="McCowan C."/>
            <person name="Murphy C."/>
            <person name="Neiman D."/>
            <person name="Pearson M."/>
            <person name="Priest M."/>
            <person name="Roberts A."/>
            <person name="Saif S."/>
            <person name="Shea T."/>
            <person name="Sisk P."/>
            <person name="Sykes S."/>
            <person name="Wortman J."/>
            <person name="Nusbaum C."/>
            <person name="Birren B."/>
        </authorList>
    </citation>
    <scope>NUCLEOTIDE SEQUENCE [LARGE SCALE GENOMIC DNA]</scope>
    <source>
        <strain evidence="20 21">209318</strain>
    </source>
</reference>
<evidence type="ECO:0000313" key="21">
    <source>
        <dbReference type="Proteomes" id="UP000013097"/>
    </source>
</evidence>
<evidence type="ECO:0000256" key="15">
    <source>
        <dbReference type="ARBA" id="ARBA00023134"/>
    </source>
</evidence>
<keyword evidence="10" id="KW-0169">Cobalamin biosynthesis</keyword>
<keyword evidence="12 19" id="KW-0547">Nucleotide-binding</keyword>
<comment type="catalytic activity">
    <reaction evidence="3">
        <text>adenosylcob(III)inamide + GTP = adenosylcob(III)inamide phosphate + GDP + H(+)</text>
        <dbReference type="Rhea" id="RHEA:15765"/>
        <dbReference type="ChEBI" id="CHEBI:2480"/>
        <dbReference type="ChEBI" id="CHEBI:15378"/>
        <dbReference type="ChEBI" id="CHEBI:37565"/>
        <dbReference type="ChEBI" id="CHEBI:58189"/>
        <dbReference type="ChEBI" id="CHEBI:58502"/>
        <dbReference type="EC" id="2.7.1.156"/>
    </reaction>
</comment>
<dbReference type="RefSeq" id="WP_002597264.1">
    <property type="nucleotide sequence ID" value="NZ_KB850956.1"/>
</dbReference>
<comment type="catalytic activity">
    <reaction evidence="1">
        <text>adenosylcob(III)inamide + ATP = adenosylcob(III)inamide phosphate + ADP + H(+)</text>
        <dbReference type="Rhea" id="RHEA:15769"/>
        <dbReference type="ChEBI" id="CHEBI:2480"/>
        <dbReference type="ChEBI" id="CHEBI:15378"/>
        <dbReference type="ChEBI" id="CHEBI:30616"/>
        <dbReference type="ChEBI" id="CHEBI:58502"/>
        <dbReference type="ChEBI" id="CHEBI:456216"/>
        <dbReference type="EC" id="2.7.1.156"/>
    </reaction>
</comment>
<evidence type="ECO:0000256" key="3">
    <source>
        <dbReference type="ARBA" id="ARBA00001522"/>
    </source>
</evidence>
<keyword evidence="14" id="KW-0067">ATP-binding</keyword>
<dbReference type="InterPro" id="IPR027417">
    <property type="entry name" value="P-loop_NTPase"/>
</dbReference>
<comment type="catalytic activity">
    <reaction evidence="2">
        <text>adenosylcob(III)inamide phosphate + GTP + H(+) = adenosylcob(III)inamide-GDP + diphosphate</text>
        <dbReference type="Rhea" id="RHEA:22712"/>
        <dbReference type="ChEBI" id="CHEBI:15378"/>
        <dbReference type="ChEBI" id="CHEBI:33019"/>
        <dbReference type="ChEBI" id="CHEBI:37565"/>
        <dbReference type="ChEBI" id="CHEBI:58502"/>
        <dbReference type="ChEBI" id="CHEBI:60487"/>
        <dbReference type="EC" id="2.7.7.62"/>
    </reaction>
</comment>
<comment type="similarity">
    <text evidence="7">Belongs to the CobU/CobP family.</text>
</comment>
<evidence type="ECO:0000256" key="2">
    <source>
        <dbReference type="ARBA" id="ARBA00000711"/>
    </source>
</evidence>
<evidence type="ECO:0000313" key="20">
    <source>
        <dbReference type="EMBL" id="ENZ03575.1"/>
    </source>
</evidence>
<dbReference type="EC" id="2.7.7.62" evidence="9"/>